<proteinExistence type="predicted"/>
<keyword evidence="2" id="KW-1185">Reference proteome</keyword>
<comment type="caution">
    <text evidence="1">The sequence shown here is derived from an EMBL/GenBank/DDBJ whole genome shotgun (WGS) entry which is preliminary data.</text>
</comment>
<protein>
    <submittedName>
        <fullName evidence="1">Uncharacterized protein</fullName>
    </submittedName>
</protein>
<gene>
    <name evidence="1" type="ORF">QAD02_024352</name>
</gene>
<dbReference type="Proteomes" id="UP001239111">
    <property type="component" value="Chromosome 1"/>
</dbReference>
<evidence type="ECO:0000313" key="1">
    <source>
        <dbReference type="EMBL" id="KAJ8688557.1"/>
    </source>
</evidence>
<organism evidence="1 2">
    <name type="scientific">Eretmocerus hayati</name>
    <dbReference type="NCBI Taxonomy" id="131215"/>
    <lineage>
        <taxon>Eukaryota</taxon>
        <taxon>Metazoa</taxon>
        <taxon>Ecdysozoa</taxon>
        <taxon>Arthropoda</taxon>
        <taxon>Hexapoda</taxon>
        <taxon>Insecta</taxon>
        <taxon>Pterygota</taxon>
        <taxon>Neoptera</taxon>
        <taxon>Endopterygota</taxon>
        <taxon>Hymenoptera</taxon>
        <taxon>Apocrita</taxon>
        <taxon>Proctotrupomorpha</taxon>
        <taxon>Chalcidoidea</taxon>
        <taxon>Aphelinidae</taxon>
        <taxon>Aphelininae</taxon>
        <taxon>Eretmocerus</taxon>
    </lineage>
</organism>
<sequence length="189" mass="21783">MLLLLLIVPFLPQLLKNCTSYRFLLKKLFTVGVATPISKDKKGGLTFNSGFQFNYDLPYNLTQFEPMLLSQGRRRRPTRQLHQLNLENIYRGLEQLLHEHGWGDGKQCLLRAICELAETPLSGSSHEQDDVVEEIVHLLLTPSEEENMVDAKWLDQYREAEMLGRDGADCEILFRGCLHSPLEHFTITR</sequence>
<name>A0ACC2Q1X4_9HYME</name>
<dbReference type="EMBL" id="CM056741">
    <property type="protein sequence ID" value="KAJ8688557.1"/>
    <property type="molecule type" value="Genomic_DNA"/>
</dbReference>
<reference evidence="1" key="1">
    <citation type="submission" date="2023-04" db="EMBL/GenBank/DDBJ databases">
        <title>A chromosome-level genome assembly of the parasitoid wasp Eretmocerus hayati.</title>
        <authorList>
            <person name="Zhong Y."/>
            <person name="Liu S."/>
            <person name="Liu Y."/>
        </authorList>
    </citation>
    <scope>NUCLEOTIDE SEQUENCE</scope>
    <source>
        <strain evidence="1">ZJU_SS_LIU_2023</strain>
    </source>
</reference>
<evidence type="ECO:0000313" key="2">
    <source>
        <dbReference type="Proteomes" id="UP001239111"/>
    </source>
</evidence>
<accession>A0ACC2Q1X4</accession>